<protein>
    <recommendedName>
        <fullName evidence="6">Heat shock factor-binding protein 1</fullName>
    </recommendedName>
</protein>
<evidence type="ECO:0000313" key="7">
    <source>
        <dbReference type="Ensembl" id="ENSRFEP00010004535.1"/>
    </source>
</evidence>
<comment type="subcellular location">
    <subcellularLocation>
        <location evidence="1">Nucleus</location>
    </subcellularLocation>
</comment>
<organism evidence="7 8">
    <name type="scientific">Rhinolophus ferrumequinum</name>
    <name type="common">Greater horseshoe bat</name>
    <dbReference type="NCBI Taxonomy" id="59479"/>
    <lineage>
        <taxon>Eukaryota</taxon>
        <taxon>Metazoa</taxon>
        <taxon>Chordata</taxon>
        <taxon>Craniata</taxon>
        <taxon>Vertebrata</taxon>
        <taxon>Euteleostomi</taxon>
        <taxon>Mammalia</taxon>
        <taxon>Eutheria</taxon>
        <taxon>Laurasiatheria</taxon>
        <taxon>Chiroptera</taxon>
        <taxon>Yinpterochiroptera</taxon>
        <taxon>Rhinolophoidea</taxon>
        <taxon>Rhinolophidae</taxon>
        <taxon>Rhinolophinae</taxon>
        <taxon>Rhinolophus</taxon>
    </lineage>
</organism>
<reference evidence="7" key="5">
    <citation type="submission" date="2025-09" db="UniProtKB">
        <authorList>
            <consortium name="Ensembl"/>
        </authorList>
    </citation>
    <scope>IDENTIFICATION</scope>
</reference>
<dbReference type="AlphaFoldDB" id="A0A671DUG7"/>
<accession>A0A671DUG7</accession>
<dbReference type="Pfam" id="PF06825">
    <property type="entry name" value="HSBP1"/>
    <property type="match status" value="1"/>
</dbReference>
<reference evidence="8" key="3">
    <citation type="submission" date="2018-12" db="EMBL/GenBank/DDBJ databases">
        <title>G10K-VGP greater horseshoe bat female genome, primary haplotype.</title>
        <authorList>
            <person name="Teeling E."/>
            <person name="Myers G."/>
            <person name="Vernes S."/>
            <person name="Pippel M."/>
            <person name="Winkler S."/>
            <person name="Fedrigo O."/>
            <person name="Rhie A."/>
            <person name="Koren S."/>
            <person name="Phillippy A."/>
            <person name="Lewin H."/>
            <person name="Damas J."/>
            <person name="Howe K."/>
            <person name="Mountcastle J."/>
            <person name="Jarvis E.D."/>
        </authorList>
    </citation>
    <scope>NUCLEOTIDE SEQUENCE [LARGE SCALE GENOMIC DNA]</scope>
</reference>
<reference evidence="7 8" key="2">
    <citation type="journal article" date="2018" name="Annu Rev Anim Biosci">
        <title>Bat Biology, Genomes, and the Bat1K Project: To Generate Chromosome-Level Genomes for All Living Bat Species.</title>
        <authorList>
            <person name="Teeling E.C."/>
            <person name="Vernes S.C."/>
            <person name="Davalos L.M."/>
            <person name="Ray D.A."/>
            <person name="Gilbert M.T.P."/>
            <person name="Myers E."/>
        </authorList>
    </citation>
    <scope>NUCLEOTIDE SEQUENCE</scope>
</reference>
<dbReference type="GO" id="GO:0003714">
    <property type="term" value="F:transcription corepressor activity"/>
    <property type="evidence" value="ECO:0007669"/>
    <property type="project" value="InterPro"/>
</dbReference>
<evidence type="ECO:0000313" key="8">
    <source>
        <dbReference type="Proteomes" id="UP000472240"/>
    </source>
</evidence>
<comment type="function">
    <text evidence="4">Negative regulator of the heat shock response. Negatively affects HSF1 DNA-binding activity. May have a role in the suppression of the activation of the stress response during the aging process.</text>
</comment>
<reference evidence="7 8" key="1">
    <citation type="journal article" date="2015" name="Annu Rev Anim Biosci">
        <title>The Genome 10K Project: a way forward.</title>
        <authorList>
            <person name="Koepfli K.P."/>
            <person name="Paten B."/>
            <person name="O'Brien S.J."/>
            <person name="Koepfli K.P."/>
            <person name="Paten B."/>
            <person name="Antunes A."/>
            <person name="Belov K."/>
            <person name="Bustamante C."/>
            <person name="Castoe T.A."/>
            <person name="Clawson H."/>
            <person name="Crawford A.J."/>
            <person name="Diekhans M."/>
            <person name="Distel D."/>
            <person name="Durbin R."/>
            <person name="Earl D."/>
            <person name="Fujita M.K."/>
            <person name="Gamble T."/>
            <person name="Georges A."/>
            <person name="Gemmell N."/>
            <person name="Gilbert M.T."/>
            <person name="Graves J.M."/>
            <person name="Green R.E."/>
            <person name="Hickey G."/>
            <person name="Jarvis E.D."/>
            <person name="Johnson W."/>
            <person name="Komissarov A."/>
            <person name="Korf I."/>
            <person name="Kuhn R."/>
            <person name="Larkin D.M."/>
            <person name="Lewin H."/>
            <person name="Lopez J.V."/>
            <person name="Ma J."/>
            <person name="Marques-Bonet T."/>
            <person name="Miller W."/>
            <person name="Murphy R."/>
            <person name="Pevzner P."/>
            <person name="Shapiro B."/>
            <person name="Steiner C."/>
            <person name="Tamazian G."/>
            <person name="Venkatesh B."/>
            <person name="Wang J."/>
            <person name="Wayne R."/>
            <person name="Wiley E."/>
            <person name="Yang H."/>
            <person name="Zhang G."/>
            <person name="Haussler D."/>
            <person name="Ryder O."/>
            <person name="O'Brien S.J."/>
        </authorList>
    </citation>
    <scope>NUCLEOTIDE SEQUENCE</scope>
</reference>
<dbReference type="InterPro" id="IPR009643">
    <property type="entry name" value="HS1-bd"/>
</dbReference>
<dbReference type="PANTHER" id="PTHR19424">
    <property type="entry name" value="HEAT SHOCK FACTOR BINDING PROTEIN 1"/>
    <property type="match status" value="1"/>
</dbReference>
<dbReference type="GO" id="GO:0005829">
    <property type="term" value="C:cytosol"/>
    <property type="evidence" value="ECO:0007669"/>
    <property type="project" value="TreeGrafter"/>
</dbReference>
<comment type="subunit">
    <text evidence="5">Homohexamer. Associates with heptad repeats of HSF1 trimers and probably also HSF1 monomers, and with HSP70. Association with HSF1 trimers and HSP70 coincides with attenuation of heat shock response and the conversion of HSF1 trimer to monomer.</text>
</comment>
<dbReference type="GO" id="GO:0005634">
    <property type="term" value="C:nucleus"/>
    <property type="evidence" value="ECO:0007669"/>
    <property type="project" value="UniProtKB-SubCell"/>
</dbReference>
<evidence type="ECO:0000256" key="1">
    <source>
        <dbReference type="ARBA" id="ARBA00004123"/>
    </source>
</evidence>
<dbReference type="Proteomes" id="UP000472240">
    <property type="component" value="Chromosome 6"/>
</dbReference>
<evidence type="ECO:0000256" key="5">
    <source>
        <dbReference type="ARBA" id="ARBA00038772"/>
    </source>
</evidence>
<evidence type="ECO:0000256" key="3">
    <source>
        <dbReference type="ARBA" id="ARBA00023242"/>
    </source>
</evidence>
<evidence type="ECO:0000256" key="6">
    <source>
        <dbReference type="ARBA" id="ARBA00039223"/>
    </source>
</evidence>
<dbReference type="FunFam" id="1.20.5.430:FF:000002">
    <property type="entry name" value="Heat shock factor-binding protein 1"/>
    <property type="match status" value="1"/>
</dbReference>
<reference evidence="7" key="4">
    <citation type="submission" date="2025-08" db="UniProtKB">
        <authorList>
            <consortium name="Ensembl"/>
        </authorList>
    </citation>
    <scope>IDENTIFICATION</scope>
</reference>
<evidence type="ECO:0000256" key="2">
    <source>
        <dbReference type="ARBA" id="ARBA00006349"/>
    </source>
</evidence>
<keyword evidence="8" id="KW-1185">Reference proteome</keyword>
<dbReference type="Gene3D" id="1.20.5.430">
    <property type="match status" value="1"/>
</dbReference>
<dbReference type="GO" id="GO:0070370">
    <property type="term" value="P:cellular heat acclimation"/>
    <property type="evidence" value="ECO:0007669"/>
    <property type="project" value="TreeGrafter"/>
</dbReference>
<dbReference type="Ensembl" id="ENSRFET00010004966.1">
    <property type="protein sequence ID" value="ENSRFEP00010004535.1"/>
    <property type="gene ID" value="ENSRFEG00010003165.1"/>
</dbReference>
<proteinExistence type="inferred from homology"/>
<keyword evidence="3" id="KW-0539">Nucleus</keyword>
<comment type="similarity">
    <text evidence="2">Belongs to the HSBP1 family.</text>
</comment>
<sequence length="78" mass="8920">MAETDPKTLQDLSSVVQTLLQQMQDMFQTMSDQIMGTDDMSSHIHELQKYTADLTTQASEKSEKVKTRYLPHIRVEGC</sequence>
<dbReference type="GeneTree" id="ENSGT00390000006293"/>
<dbReference type="InParanoid" id="A0A671DUG7"/>
<name>A0A671DUG7_RHIFE</name>
<evidence type="ECO:0000256" key="4">
    <source>
        <dbReference type="ARBA" id="ARBA00037689"/>
    </source>
</evidence>
<dbReference type="PANTHER" id="PTHR19424:SF3">
    <property type="entry name" value="HEAT SHOCK FACTOR-BINDING PROTEIN 1"/>
    <property type="match status" value="1"/>
</dbReference>